<gene>
    <name evidence="1" type="ORF">DW070_16085</name>
    <name evidence="2" type="ORF">DW747_04995</name>
</gene>
<keyword evidence="4" id="KW-1185">Reference proteome</keyword>
<dbReference type="RefSeq" id="WP_015513254.1">
    <property type="nucleotide sequence ID" value="NZ_JAJCNA010000015.1"/>
</dbReference>
<dbReference type="EMBL" id="QVEP01000070">
    <property type="protein sequence ID" value="RGB73065.1"/>
    <property type="molecule type" value="Genomic_DNA"/>
</dbReference>
<dbReference type="OrthoDB" id="9801429at2"/>
<evidence type="ECO:0000313" key="1">
    <source>
        <dbReference type="EMBL" id="RGB73065.1"/>
    </source>
</evidence>
<evidence type="ECO:0008006" key="5">
    <source>
        <dbReference type="Google" id="ProtNLM"/>
    </source>
</evidence>
<evidence type="ECO:0000313" key="4">
    <source>
        <dbReference type="Proteomes" id="UP000261231"/>
    </source>
</evidence>
<evidence type="ECO:0000313" key="3">
    <source>
        <dbReference type="Proteomes" id="UP000260773"/>
    </source>
</evidence>
<reference evidence="3 4" key="1">
    <citation type="submission" date="2018-08" db="EMBL/GenBank/DDBJ databases">
        <title>A genome reference for cultivated species of the human gut microbiota.</title>
        <authorList>
            <person name="Zou Y."/>
            <person name="Xue W."/>
            <person name="Luo G."/>
        </authorList>
    </citation>
    <scope>NUCLEOTIDE SEQUENCE [LARGE SCALE GENOMIC DNA]</scope>
    <source>
        <strain evidence="1 3">AF45-17</strain>
        <strain evidence="2 4">AM28-39</strain>
    </source>
</reference>
<name>A0A3E2TD96_9FIRM</name>
<protein>
    <recommendedName>
        <fullName evidence="5">Transcriptional regulator, AbiEi antitoxin, Type IV TA system</fullName>
    </recommendedName>
</protein>
<dbReference type="Proteomes" id="UP000260773">
    <property type="component" value="Unassembled WGS sequence"/>
</dbReference>
<dbReference type="AlphaFoldDB" id="A0A3E2TD96"/>
<dbReference type="EMBL" id="QVFD01000003">
    <property type="protein sequence ID" value="RGC49307.1"/>
    <property type="molecule type" value="Genomic_DNA"/>
</dbReference>
<comment type="caution">
    <text evidence="1">The sequence shown here is derived from an EMBL/GenBank/DDBJ whole genome shotgun (WGS) entry which is preliminary data.</text>
</comment>
<dbReference type="Proteomes" id="UP000261231">
    <property type="component" value="Unassembled WGS sequence"/>
</dbReference>
<proteinExistence type="predicted"/>
<accession>A0A3E2TD96</accession>
<organism evidence="1 3">
    <name type="scientific">Coprococcus catus</name>
    <dbReference type="NCBI Taxonomy" id="116085"/>
    <lineage>
        <taxon>Bacteria</taxon>
        <taxon>Bacillati</taxon>
        <taxon>Bacillota</taxon>
        <taxon>Clostridia</taxon>
        <taxon>Lachnospirales</taxon>
        <taxon>Lachnospiraceae</taxon>
        <taxon>Coprococcus</taxon>
    </lineage>
</organism>
<sequence length="180" mass="21310">MILTYRQCLEKYGTDYRIKKAIEAGILFQKEKGLYSDKKICSELELMTAKYPRAIFAGSSAYYYYGLTDIIPDYYCLTTKREDSRIKDKRVKQSFVNDDLYDIGKCLIEYQSVKIPIYSRERLLVDLIRFRGRIPFDYYKDVIGSYRRIINDMDFFSMEDYAEKVKGGKKIMDAIQLEVL</sequence>
<evidence type="ECO:0000313" key="2">
    <source>
        <dbReference type="EMBL" id="RGC49307.1"/>
    </source>
</evidence>